<evidence type="ECO:0000313" key="7">
    <source>
        <dbReference type="EMBL" id="CAD2079296.1"/>
    </source>
</evidence>
<sequence length="196" mass="22107">MAITKFIKDLFVVDVEEEVEPYKETRNNDKITKVTNIKSENTKPSRQKTDLSNRDKSQTNSKLIDVNKNDKKSSVVQSKTKQSPKKTTAKTETINRGEKKTMATNNQNTKVCLFEPRVFAETQDIADELKSKRAALVNLTKIDNVAKKRIVDFLSGTVYALEGDIQKVGADIFLCTPASFGVEGEISDKEEYFDDM</sequence>
<evidence type="ECO:0000256" key="6">
    <source>
        <dbReference type="SAM" id="MobiDB-lite"/>
    </source>
</evidence>
<evidence type="ECO:0000256" key="5">
    <source>
        <dbReference type="HAMAP-Rule" id="MF_01197"/>
    </source>
</evidence>
<dbReference type="GO" id="GO:0000917">
    <property type="term" value="P:division septum assembly"/>
    <property type="evidence" value="ECO:0007669"/>
    <property type="project" value="UniProtKB-KW"/>
</dbReference>
<gene>
    <name evidence="5 7" type="primary">sepF</name>
    <name evidence="7" type="ORF">JEODO184_01649</name>
</gene>
<keyword evidence="2 5" id="KW-0717">Septation</keyword>
<comment type="similarity">
    <text evidence="5">Belongs to the SepF family.</text>
</comment>
<keyword evidence="3 5" id="KW-0131">Cell cycle</keyword>
<comment type="subunit">
    <text evidence="5">Homodimer. Interacts with FtsZ.</text>
</comment>
<name>A0A6V7RLT2_9STAP</name>
<dbReference type="PANTHER" id="PTHR35798:SF1">
    <property type="entry name" value="CELL DIVISION PROTEIN SEPF"/>
    <property type="match status" value="1"/>
</dbReference>
<dbReference type="HAMAP" id="MF_01197">
    <property type="entry name" value="SepF"/>
    <property type="match status" value="1"/>
</dbReference>
<accession>A0A6V7RLT2</accession>
<dbReference type="InterPro" id="IPR038594">
    <property type="entry name" value="SepF-like_sf"/>
</dbReference>
<keyword evidence="5" id="KW-0963">Cytoplasm</keyword>
<comment type="function">
    <text evidence="4 5">Cell division protein that is part of the divisome complex and is recruited early to the Z-ring. Probably stimulates Z-ring formation, perhaps through the cross-linking of FtsZ protofilaments. Its function overlaps with FtsA.</text>
</comment>
<dbReference type="Pfam" id="PF04472">
    <property type="entry name" value="SepF"/>
    <property type="match status" value="1"/>
</dbReference>
<comment type="subcellular location">
    <subcellularLocation>
        <location evidence="5">Cytoplasm</location>
    </subcellularLocation>
    <text evidence="5">Localizes to the division site, in a FtsZ-dependent manner.</text>
</comment>
<dbReference type="AlphaFoldDB" id="A0A6V7RLT2"/>
<evidence type="ECO:0000313" key="8">
    <source>
        <dbReference type="Proteomes" id="UP000589351"/>
    </source>
</evidence>
<organism evidence="7 8">
    <name type="scientific">Jeotgalicoccus meleagridis</name>
    <dbReference type="NCBI Taxonomy" id="2759181"/>
    <lineage>
        <taxon>Bacteria</taxon>
        <taxon>Bacillati</taxon>
        <taxon>Bacillota</taxon>
        <taxon>Bacilli</taxon>
        <taxon>Bacillales</taxon>
        <taxon>Staphylococcaceae</taxon>
        <taxon>Jeotgalicoccus</taxon>
    </lineage>
</organism>
<evidence type="ECO:0000256" key="1">
    <source>
        <dbReference type="ARBA" id="ARBA00022618"/>
    </source>
</evidence>
<keyword evidence="1 5" id="KW-0132">Cell division</keyword>
<dbReference type="InterPro" id="IPR007561">
    <property type="entry name" value="Cell_div_SepF/SepF-rel"/>
</dbReference>
<keyword evidence="8" id="KW-1185">Reference proteome</keyword>
<reference evidence="7 8" key="1">
    <citation type="submission" date="2020-07" db="EMBL/GenBank/DDBJ databases">
        <authorList>
            <person name="Criscuolo A."/>
        </authorList>
    </citation>
    <scope>NUCLEOTIDE SEQUENCE [LARGE SCALE GENOMIC DNA]</scope>
    <source>
        <strain evidence="7">CIP111649</strain>
    </source>
</reference>
<dbReference type="PANTHER" id="PTHR35798">
    <property type="entry name" value="CELL DIVISION PROTEIN SEPF"/>
    <property type="match status" value="1"/>
</dbReference>
<comment type="caution">
    <text evidence="7">The sequence shown here is derived from an EMBL/GenBank/DDBJ whole genome shotgun (WGS) entry which is preliminary data.</text>
</comment>
<dbReference type="RefSeq" id="WP_185126116.1">
    <property type="nucleotide sequence ID" value="NZ_CAJEWD010000008.1"/>
</dbReference>
<protein>
    <recommendedName>
        <fullName evidence="5">Cell division protein SepF</fullName>
    </recommendedName>
</protein>
<evidence type="ECO:0000256" key="4">
    <source>
        <dbReference type="ARBA" id="ARBA00044936"/>
    </source>
</evidence>
<proteinExistence type="inferred from homology"/>
<dbReference type="InterPro" id="IPR023052">
    <property type="entry name" value="Cell_div_SepF"/>
</dbReference>
<dbReference type="GO" id="GO:0005737">
    <property type="term" value="C:cytoplasm"/>
    <property type="evidence" value="ECO:0007669"/>
    <property type="project" value="UniProtKB-SubCell"/>
</dbReference>
<evidence type="ECO:0000256" key="3">
    <source>
        <dbReference type="ARBA" id="ARBA00023306"/>
    </source>
</evidence>
<feature type="region of interest" description="Disordered" evidence="6">
    <location>
        <begin position="33"/>
        <end position="95"/>
    </location>
</feature>
<dbReference type="EMBL" id="CAJEWD010000008">
    <property type="protein sequence ID" value="CAD2079296.1"/>
    <property type="molecule type" value="Genomic_DNA"/>
</dbReference>
<dbReference type="Proteomes" id="UP000589351">
    <property type="component" value="Unassembled WGS sequence"/>
</dbReference>
<dbReference type="GO" id="GO:0043093">
    <property type="term" value="P:FtsZ-dependent cytokinesis"/>
    <property type="evidence" value="ECO:0007669"/>
    <property type="project" value="UniProtKB-UniRule"/>
</dbReference>
<feature type="compositionally biased region" description="Basic and acidic residues" evidence="6">
    <location>
        <begin position="40"/>
        <end position="57"/>
    </location>
</feature>
<dbReference type="Gene3D" id="3.30.110.150">
    <property type="entry name" value="SepF-like protein"/>
    <property type="match status" value="1"/>
</dbReference>
<evidence type="ECO:0000256" key="2">
    <source>
        <dbReference type="ARBA" id="ARBA00023210"/>
    </source>
</evidence>